<sequence length="466" mass="50627">MSEAMADAKADAANGTGKVPPESAAAPAQQIPISSLPTTPSLRTPVNRWQAGKRKVLSLVGSPVCLITGITFLLYTLNVVHIIPRTLWSTHKNLFILLQEAVGIAVKMEDGSIMRILNLDSSRNQDIMNVYFHKLFDGKSVVNGLGSGVLYILPEKLDECLEIIKKGRQKGLDYRQMFPKLAYRFLANVFDGVRGSIIANRVGPAERSYAHIDVENPSDLELLVSDDDKNADAGDDATGNDGPSANDPSQVSEDDLPPGFRAIPEGADNEITHNFRDGPMSLVAHDCPIFFCWDATLKLKVRVEEERAIEEEKALVARAGKGEASQAVRRNFAPLSDREWALYHKLWDALGDLFEPQTQEAKDRLEAAVQKALFEGRTRKSPRLAALKTEAAIKSAPLAPVPLRVTQSAGPVAASLRASPLSGALPAEPVAASSSHRSEKRPAPPVDSDAKEPKLKKKRVLDASRG</sequence>
<evidence type="ECO:0000256" key="2">
    <source>
        <dbReference type="SAM" id="Phobius"/>
    </source>
</evidence>
<keyword evidence="2" id="KW-1133">Transmembrane helix</keyword>
<dbReference type="AlphaFoldDB" id="D8PUD7"/>
<protein>
    <submittedName>
        <fullName evidence="3">Uncharacterized protein</fullName>
    </submittedName>
</protein>
<keyword evidence="2" id="KW-0812">Transmembrane</keyword>
<feature type="region of interest" description="Disordered" evidence="1">
    <location>
        <begin position="1"/>
        <end position="24"/>
    </location>
</feature>
<dbReference type="RefSeq" id="XP_003034788.1">
    <property type="nucleotide sequence ID" value="XM_003034742.1"/>
</dbReference>
<gene>
    <name evidence="3" type="ORF">SCHCODRAFT_232068</name>
</gene>
<evidence type="ECO:0000313" key="3">
    <source>
        <dbReference type="EMBL" id="EFI99885.1"/>
    </source>
</evidence>
<reference evidence="3 4" key="1">
    <citation type="journal article" date="2010" name="Nat. Biotechnol.">
        <title>Genome sequence of the model mushroom Schizophyllum commune.</title>
        <authorList>
            <person name="Ohm R.A."/>
            <person name="de Jong J.F."/>
            <person name="Lugones L.G."/>
            <person name="Aerts A."/>
            <person name="Kothe E."/>
            <person name="Stajich J.E."/>
            <person name="de Vries R.P."/>
            <person name="Record E."/>
            <person name="Levasseur A."/>
            <person name="Baker S.E."/>
            <person name="Bartholomew K.A."/>
            <person name="Coutinho P.M."/>
            <person name="Erdmann S."/>
            <person name="Fowler T.J."/>
            <person name="Gathman A.C."/>
            <person name="Lombard V."/>
            <person name="Henrissat B."/>
            <person name="Knabe N."/>
            <person name="Kuees U."/>
            <person name="Lilly W.W."/>
            <person name="Lindquist E."/>
            <person name="Lucas S."/>
            <person name="Magnuson J.K."/>
            <person name="Piumi F."/>
            <person name="Raudaskoski M."/>
            <person name="Salamov A."/>
            <person name="Schmutz J."/>
            <person name="Schwarze F.W.M.R."/>
            <person name="vanKuyk P.A."/>
            <person name="Horton J.S."/>
            <person name="Grigoriev I.V."/>
            <person name="Woesten H.A.B."/>
        </authorList>
    </citation>
    <scope>NUCLEOTIDE SEQUENCE [LARGE SCALE GENOMIC DNA]</scope>
    <source>
        <strain evidence="4">H4-8 / FGSC 9210</strain>
    </source>
</reference>
<feature type="transmembrane region" description="Helical" evidence="2">
    <location>
        <begin position="56"/>
        <end position="77"/>
    </location>
</feature>
<organism evidence="4">
    <name type="scientific">Schizophyllum commune (strain H4-8 / FGSC 9210)</name>
    <name type="common">Split gill fungus</name>
    <dbReference type="NCBI Taxonomy" id="578458"/>
    <lineage>
        <taxon>Eukaryota</taxon>
        <taxon>Fungi</taxon>
        <taxon>Dikarya</taxon>
        <taxon>Basidiomycota</taxon>
        <taxon>Agaricomycotina</taxon>
        <taxon>Agaricomycetes</taxon>
        <taxon>Agaricomycetidae</taxon>
        <taxon>Agaricales</taxon>
        <taxon>Schizophyllaceae</taxon>
        <taxon>Schizophyllum</taxon>
    </lineage>
</organism>
<feature type="compositionally biased region" description="Basic and acidic residues" evidence="1">
    <location>
        <begin position="1"/>
        <end position="10"/>
    </location>
</feature>
<feature type="compositionally biased region" description="Basic and acidic residues" evidence="1">
    <location>
        <begin position="436"/>
        <end position="453"/>
    </location>
</feature>
<name>D8PUD7_SCHCM</name>
<dbReference type="GeneID" id="9587103"/>
<evidence type="ECO:0000256" key="1">
    <source>
        <dbReference type="SAM" id="MobiDB-lite"/>
    </source>
</evidence>
<dbReference type="Proteomes" id="UP000007431">
    <property type="component" value="Unassembled WGS sequence"/>
</dbReference>
<feature type="region of interest" description="Disordered" evidence="1">
    <location>
        <begin position="418"/>
        <end position="466"/>
    </location>
</feature>
<keyword evidence="2" id="KW-0472">Membrane</keyword>
<dbReference type="OrthoDB" id="10351125at2759"/>
<dbReference type="HOGENOM" id="CLU_605748_0_0_1"/>
<feature type="region of interest" description="Disordered" evidence="1">
    <location>
        <begin position="226"/>
        <end position="264"/>
    </location>
</feature>
<dbReference type="VEuPathDB" id="FungiDB:SCHCODRAFT_02683542"/>
<dbReference type="KEGG" id="scm:SCHCO_02683542"/>
<dbReference type="EMBL" id="GL377303">
    <property type="protein sequence ID" value="EFI99885.1"/>
    <property type="molecule type" value="Genomic_DNA"/>
</dbReference>
<accession>D8PUD7</accession>
<keyword evidence="4" id="KW-1185">Reference proteome</keyword>
<proteinExistence type="predicted"/>
<evidence type="ECO:0000313" key="4">
    <source>
        <dbReference type="Proteomes" id="UP000007431"/>
    </source>
</evidence>
<dbReference type="InParanoid" id="D8PUD7"/>